<evidence type="ECO:0000313" key="3">
    <source>
        <dbReference type="EMBL" id="RKK81187.1"/>
    </source>
</evidence>
<name>A0A420NLW0_FUSOX</name>
<reference evidence="4 5" key="1">
    <citation type="journal article" date="2018" name="Sci. Rep.">
        <title>Characterisation of pathogen-specific regions and novel effector candidates in Fusarium oxysporum f. sp. cepae.</title>
        <authorList>
            <person name="Armitage A.D."/>
            <person name="Taylor A."/>
            <person name="Sobczyk M.K."/>
            <person name="Baxter L."/>
            <person name="Greenfield B.P."/>
            <person name="Bates H.J."/>
            <person name="Wilson F."/>
            <person name="Jackson A.C."/>
            <person name="Ott S."/>
            <person name="Harrison R.J."/>
            <person name="Clarkson J.P."/>
        </authorList>
    </citation>
    <scope>NUCLEOTIDE SEQUENCE [LARGE SCALE GENOMIC DNA]</scope>
    <source>
        <strain evidence="2 4">Fo_A13</strain>
        <strain evidence="3 5">Fo_A28</strain>
    </source>
</reference>
<feature type="compositionally biased region" description="Low complexity" evidence="1">
    <location>
        <begin position="73"/>
        <end position="88"/>
    </location>
</feature>
<dbReference type="AlphaFoldDB" id="A0A420NLW0"/>
<proteinExistence type="predicted"/>
<organism evidence="3 5">
    <name type="scientific">Fusarium oxysporum</name>
    <name type="common">Fusarium vascular wilt</name>
    <dbReference type="NCBI Taxonomy" id="5507"/>
    <lineage>
        <taxon>Eukaryota</taxon>
        <taxon>Fungi</taxon>
        <taxon>Dikarya</taxon>
        <taxon>Ascomycota</taxon>
        <taxon>Pezizomycotina</taxon>
        <taxon>Sordariomycetes</taxon>
        <taxon>Hypocreomycetidae</taxon>
        <taxon>Hypocreales</taxon>
        <taxon>Nectriaceae</taxon>
        <taxon>Fusarium</taxon>
        <taxon>Fusarium oxysporum species complex</taxon>
    </lineage>
</organism>
<dbReference type="OrthoDB" id="5104672at2759"/>
<sequence length="175" mass="17292">MKCSATTILSTLAAYSQAQSLSLSLLSEGDVSSIVGEATSRAGDIASNVSTRVEDLSTRAGDLSSRINSITDTDSASADATETATGTETESKAVDTSDLARASSAVEDRLASLSSDLADAAGTASQAIQSKIDQATSELGAIASSATATDNIGAMPTAAVAMGALMGGAAVFANM</sequence>
<evidence type="ECO:0000313" key="5">
    <source>
        <dbReference type="Proteomes" id="UP000285860"/>
    </source>
</evidence>
<evidence type="ECO:0000313" key="4">
    <source>
        <dbReference type="Proteomes" id="UP000285084"/>
    </source>
</evidence>
<evidence type="ECO:0000256" key="1">
    <source>
        <dbReference type="SAM" id="MobiDB-lite"/>
    </source>
</evidence>
<feature type="region of interest" description="Disordered" evidence="1">
    <location>
        <begin position="73"/>
        <end position="98"/>
    </location>
</feature>
<evidence type="ECO:0000313" key="2">
    <source>
        <dbReference type="EMBL" id="RKK65495.1"/>
    </source>
</evidence>
<dbReference type="EMBL" id="MRCX01000411">
    <property type="protein sequence ID" value="RKK65495.1"/>
    <property type="molecule type" value="Genomic_DNA"/>
</dbReference>
<dbReference type="VEuPathDB" id="FungiDB:HZS61_008077"/>
<accession>A0A420NLW0</accession>
<dbReference type="Proteomes" id="UP000285084">
    <property type="component" value="Unassembled WGS sequence"/>
</dbReference>
<protein>
    <submittedName>
        <fullName evidence="3">Uncharacterized protein</fullName>
    </submittedName>
</protein>
<comment type="caution">
    <text evidence="3">The sequence shown here is derived from an EMBL/GenBank/DDBJ whole genome shotgun (WGS) entry which is preliminary data.</text>
</comment>
<gene>
    <name evidence="3" type="ORF">BFJ68_g17648</name>
    <name evidence="2" type="ORF">BFJ69_g16236</name>
</gene>
<dbReference type="Proteomes" id="UP000285860">
    <property type="component" value="Unassembled WGS sequence"/>
</dbReference>
<dbReference type="EMBL" id="MRCY01000658">
    <property type="protein sequence ID" value="RKK81187.1"/>
    <property type="molecule type" value="Genomic_DNA"/>
</dbReference>